<dbReference type="InterPro" id="IPR036388">
    <property type="entry name" value="WH-like_DNA-bd_sf"/>
</dbReference>
<dbReference type="PANTHER" id="PTHR33164:SF89">
    <property type="entry name" value="MARR FAMILY REGULATORY PROTEIN"/>
    <property type="match status" value="1"/>
</dbReference>
<proteinExistence type="predicted"/>
<dbReference type="RefSeq" id="WP_155546394.1">
    <property type="nucleotide sequence ID" value="NZ_CABVGP010000002.1"/>
</dbReference>
<evidence type="ECO:0000259" key="1">
    <source>
        <dbReference type="PROSITE" id="PS50995"/>
    </source>
</evidence>
<protein>
    <submittedName>
        <fullName evidence="2">Transcriptional regulator MarR</fullName>
    </submittedName>
</protein>
<dbReference type="Proteomes" id="UP000399805">
    <property type="component" value="Unassembled WGS sequence"/>
</dbReference>
<dbReference type="GO" id="GO:0003700">
    <property type="term" value="F:DNA-binding transcription factor activity"/>
    <property type="evidence" value="ECO:0007669"/>
    <property type="project" value="InterPro"/>
</dbReference>
<organism evidence="2 3">
    <name type="scientific">Amycolatopsis camponoti</name>
    <dbReference type="NCBI Taxonomy" id="2606593"/>
    <lineage>
        <taxon>Bacteria</taxon>
        <taxon>Bacillati</taxon>
        <taxon>Actinomycetota</taxon>
        <taxon>Actinomycetes</taxon>
        <taxon>Pseudonocardiales</taxon>
        <taxon>Pseudonocardiaceae</taxon>
        <taxon>Amycolatopsis</taxon>
    </lineage>
</organism>
<reference evidence="2 3" key="1">
    <citation type="submission" date="2019-09" db="EMBL/GenBank/DDBJ databases">
        <authorList>
            <person name="Leyn A S."/>
        </authorList>
    </citation>
    <scope>NUCLEOTIDE SEQUENCE [LARGE SCALE GENOMIC DNA]</scope>
    <source>
        <strain evidence="2">AA231_1</strain>
    </source>
</reference>
<dbReference type="GO" id="GO:0006950">
    <property type="term" value="P:response to stress"/>
    <property type="evidence" value="ECO:0007669"/>
    <property type="project" value="TreeGrafter"/>
</dbReference>
<dbReference type="InterPro" id="IPR036390">
    <property type="entry name" value="WH_DNA-bd_sf"/>
</dbReference>
<gene>
    <name evidence="2" type="ORF">AA23TX_06455</name>
</gene>
<accession>A0A6I8LTW4</accession>
<dbReference type="EMBL" id="CABVGP010000002">
    <property type="protein sequence ID" value="VVJ21434.1"/>
    <property type="molecule type" value="Genomic_DNA"/>
</dbReference>
<dbReference type="SMART" id="SM00347">
    <property type="entry name" value="HTH_MARR"/>
    <property type="match status" value="1"/>
</dbReference>
<dbReference type="AlphaFoldDB" id="A0A6I8LTW4"/>
<dbReference type="PRINTS" id="PR00598">
    <property type="entry name" value="HTHMARR"/>
</dbReference>
<evidence type="ECO:0000313" key="2">
    <source>
        <dbReference type="EMBL" id="VVJ21434.1"/>
    </source>
</evidence>
<dbReference type="InterPro" id="IPR039422">
    <property type="entry name" value="MarR/SlyA-like"/>
</dbReference>
<keyword evidence="3" id="KW-1185">Reference proteome</keyword>
<dbReference type="InterPro" id="IPR000835">
    <property type="entry name" value="HTH_MarR-typ"/>
</dbReference>
<evidence type="ECO:0000313" key="3">
    <source>
        <dbReference type="Proteomes" id="UP000399805"/>
    </source>
</evidence>
<name>A0A6I8LTW4_9PSEU</name>
<feature type="domain" description="HTH marR-type" evidence="1">
    <location>
        <begin position="11"/>
        <end position="143"/>
    </location>
</feature>
<dbReference type="SUPFAM" id="SSF46785">
    <property type="entry name" value="Winged helix' DNA-binding domain"/>
    <property type="match status" value="1"/>
</dbReference>
<dbReference type="PANTHER" id="PTHR33164">
    <property type="entry name" value="TRANSCRIPTIONAL REGULATOR, MARR FAMILY"/>
    <property type="match status" value="1"/>
</dbReference>
<dbReference type="PROSITE" id="PS50995">
    <property type="entry name" value="HTH_MARR_2"/>
    <property type="match status" value="1"/>
</dbReference>
<dbReference type="Gene3D" id="1.10.10.10">
    <property type="entry name" value="Winged helix-like DNA-binding domain superfamily/Winged helix DNA-binding domain"/>
    <property type="match status" value="1"/>
</dbReference>
<dbReference type="Pfam" id="PF12802">
    <property type="entry name" value="MarR_2"/>
    <property type="match status" value="1"/>
</dbReference>
<sequence>MTSLPVVNQPPHRCGALLDHLSRRMRLRSESVLTPLGLRPRHLIALTVLRDLGGSSQQDLAKTLQMDGTNVVGLLNELETENLIERRRSAVDRRRHVVELTDVGAKLLARAEFALAAIEDEVLCGLSHEQREQLYELLHQATSKTDTEACTGADLPPPPC</sequence>